<sequence>MTHRVYVPLTLGGLAAADADGEVVATDDVVVAADDSEDEEYAALMTAADLSAHAGGGSGRRVVLVAELGRVPEPGDRIPRKRWVAVHADATDRGPDADPDDDLGWFGVQEIAQLL</sequence>
<dbReference type="Proteomes" id="UP000589626">
    <property type="component" value="Unassembled WGS sequence"/>
</dbReference>
<protein>
    <submittedName>
        <fullName evidence="1">Uncharacterized protein</fullName>
    </submittedName>
</protein>
<gene>
    <name evidence="1" type="ORF">FHU40_001080</name>
</gene>
<dbReference type="RefSeq" id="WP_183591198.1">
    <property type="nucleotide sequence ID" value="NZ_JACHWR010000001.1"/>
</dbReference>
<evidence type="ECO:0000313" key="1">
    <source>
        <dbReference type="EMBL" id="MBB3041279.1"/>
    </source>
</evidence>
<comment type="caution">
    <text evidence="1">The sequence shown here is derived from an EMBL/GenBank/DDBJ whole genome shotgun (WGS) entry which is preliminary data.</text>
</comment>
<dbReference type="AlphaFoldDB" id="A0A7W4VTW3"/>
<keyword evidence="2" id="KW-1185">Reference proteome</keyword>
<dbReference type="EMBL" id="JACHWR010000001">
    <property type="protein sequence ID" value="MBB3041279.1"/>
    <property type="molecule type" value="Genomic_DNA"/>
</dbReference>
<name>A0A7W4VTW3_9ACTN</name>
<proteinExistence type="predicted"/>
<evidence type="ECO:0000313" key="2">
    <source>
        <dbReference type="Proteomes" id="UP000589626"/>
    </source>
</evidence>
<reference evidence="1 2" key="1">
    <citation type="submission" date="2020-08" db="EMBL/GenBank/DDBJ databases">
        <title>Sequencing the genomes of 1000 actinobacteria strains.</title>
        <authorList>
            <person name="Klenk H.-P."/>
        </authorList>
    </citation>
    <scope>NUCLEOTIDE SEQUENCE [LARGE SCALE GENOMIC DNA]</scope>
    <source>
        <strain evidence="1 2">DSM 105498</strain>
    </source>
</reference>
<dbReference type="Pfam" id="PF21853">
    <property type="entry name" value="DUF6912"/>
    <property type="match status" value="1"/>
</dbReference>
<accession>A0A7W4VTW3</accession>
<dbReference type="InterPro" id="IPR054206">
    <property type="entry name" value="DUF6912"/>
</dbReference>
<organism evidence="1 2">
    <name type="scientific">Nocardioides soli</name>
    <dbReference type="NCBI Taxonomy" id="1036020"/>
    <lineage>
        <taxon>Bacteria</taxon>
        <taxon>Bacillati</taxon>
        <taxon>Actinomycetota</taxon>
        <taxon>Actinomycetes</taxon>
        <taxon>Propionibacteriales</taxon>
        <taxon>Nocardioidaceae</taxon>
        <taxon>Nocardioides</taxon>
    </lineage>
</organism>